<evidence type="ECO:0000313" key="2">
    <source>
        <dbReference type="EMBL" id="KAK1687102.1"/>
    </source>
</evidence>
<organism evidence="2 3">
    <name type="scientific">Lolium multiflorum</name>
    <name type="common">Italian ryegrass</name>
    <name type="synonym">Lolium perenne subsp. multiflorum</name>
    <dbReference type="NCBI Taxonomy" id="4521"/>
    <lineage>
        <taxon>Eukaryota</taxon>
        <taxon>Viridiplantae</taxon>
        <taxon>Streptophyta</taxon>
        <taxon>Embryophyta</taxon>
        <taxon>Tracheophyta</taxon>
        <taxon>Spermatophyta</taxon>
        <taxon>Magnoliopsida</taxon>
        <taxon>Liliopsida</taxon>
        <taxon>Poales</taxon>
        <taxon>Poaceae</taxon>
        <taxon>BOP clade</taxon>
        <taxon>Pooideae</taxon>
        <taxon>Poodae</taxon>
        <taxon>Poeae</taxon>
        <taxon>Poeae Chloroplast Group 2 (Poeae type)</taxon>
        <taxon>Loliodinae</taxon>
        <taxon>Loliinae</taxon>
        <taxon>Lolium</taxon>
    </lineage>
</organism>
<name>A0AAD8TSY8_LOLMU</name>
<sequence length="372" mass="40605">MGTRSPAPALYGSSSPARERLTLPGAANLLARPHARCCCRATCAAACCSALLHSSTLLFLSLSKLEAQVTSFKKDLVKGHEGKQFPNDKSGLGFNSNNKNKSTHKRKKGQGHVKDPAKIVCFKCKIEGHHVRLCPLKKKPLGEKKQGKRPQDGVHGLPQGQAQGLPQREEGPLTEKDQAKAPVAEKSSCKMEKTEYMMEMVLKREDGVEDKRRRWCAYKMEEDGGMDNDEDGGMDNDEEGEDGACRLEKNVQGLVPLRYYRPTPSPSSSHPPPNPAVGRRPLLGRPRARTPACARASLHAAAAQSVDPLDGHTLSRPRAVRQQLSRAGEAHAARRFCPARPAPRALLLLRHMRCCLLLCPAPLCHAAVPLAL</sequence>
<feature type="region of interest" description="Disordered" evidence="1">
    <location>
        <begin position="222"/>
        <end position="241"/>
    </location>
</feature>
<feature type="region of interest" description="Disordered" evidence="1">
    <location>
        <begin position="138"/>
        <end position="187"/>
    </location>
</feature>
<feature type="compositionally biased region" description="Pro residues" evidence="1">
    <location>
        <begin position="263"/>
        <end position="275"/>
    </location>
</feature>
<dbReference type="EMBL" id="JAUUTY010000002">
    <property type="protein sequence ID" value="KAK1687102.1"/>
    <property type="molecule type" value="Genomic_DNA"/>
</dbReference>
<comment type="caution">
    <text evidence="2">The sequence shown here is derived from an EMBL/GenBank/DDBJ whole genome shotgun (WGS) entry which is preliminary data.</text>
</comment>
<dbReference type="GO" id="GO:0003676">
    <property type="term" value="F:nucleic acid binding"/>
    <property type="evidence" value="ECO:0007669"/>
    <property type="project" value="InterPro"/>
</dbReference>
<gene>
    <name evidence="2" type="ORF">QYE76_047950</name>
</gene>
<reference evidence="2" key="1">
    <citation type="submission" date="2023-07" db="EMBL/GenBank/DDBJ databases">
        <title>A chromosome-level genome assembly of Lolium multiflorum.</title>
        <authorList>
            <person name="Chen Y."/>
            <person name="Copetti D."/>
            <person name="Kolliker R."/>
            <person name="Studer B."/>
        </authorList>
    </citation>
    <scope>NUCLEOTIDE SEQUENCE</scope>
    <source>
        <strain evidence="2">02402/16</strain>
        <tissue evidence="2">Leaf</tissue>
    </source>
</reference>
<protein>
    <recommendedName>
        <fullName evidence="4">CCHC-type domain-containing protein</fullName>
    </recommendedName>
</protein>
<feature type="compositionally biased region" description="Acidic residues" evidence="1">
    <location>
        <begin position="223"/>
        <end position="241"/>
    </location>
</feature>
<evidence type="ECO:0000256" key="1">
    <source>
        <dbReference type="SAM" id="MobiDB-lite"/>
    </source>
</evidence>
<evidence type="ECO:0008006" key="4">
    <source>
        <dbReference type="Google" id="ProtNLM"/>
    </source>
</evidence>
<keyword evidence="3" id="KW-1185">Reference proteome</keyword>
<feature type="compositionally biased region" description="Low complexity" evidence="1">
    <location>
        <begin position="156"/>
        <end position="166"/>
    </location>
</feature>
<dbReference type="InterPro" id="IPR036875">
    <property type="entry name" value="Znf_CCHC_sf"/>
</dbReference>
<proteinExistence type="predicted"/>
<feature type="region of interest" description="Disordered" evidence="1">
    <location>
        <begin position="81"/>
        <end position="112"/>
    </location>
</feature>
<feature type="compositionally biased region" description="Basic residues" evidence="1">
    <location>
        <begin position="101"/>
        <end position="111"/>
    </location>
</feature>
<evidence type="ECO:0000313" key="3">
    <source>
        <dbReference type="Proteomes" id="UP001231189"/>
    </source>
</evidence>
<dbReference type="AlphaFoldDB" id="A0AAD8TSY8"/>
<feature type="compositionally biased region" description="Basic and acidic residues" evidence="1">
    <location>
        <begin position="167"/>
        <end position="179"/>
    </location>
</feature>
<dbReference type="SUPFAM" id="SSF57756">
    <property type="entry name" value="Retrovirus zinc finger-like domains"/>
    <property type="match status" value="1"/>
</dbReference>
<feature type="compositionally biased region" description="Basic and acidic residues" evidence="1">
    <location>
        <begin position="140"/>
        <end position="152"/>
    </location>
</feature>
<accession>A0AAD8TSY8</accession>
<dbReference type="Proteomes" id="UP001231189">
    <property type="component" value="Unassembled WGS sequence"/>
</dbReference>
<feature type="region of interest" description="Disordered" evidence="1">
    <location>
        <begin position="259"/>
        <end position="284"/>
    </location>
</feature>
<dbReference type="GO" id="GO:0008270">
    <property type="term" value="F:zinc ion binding"/>
    <property type="evidence" value="ECO:0007669"/>
    <property type="project" value="InterPro"/>
</dbReference>